<feature type="domain" description="KH-like RNA-binding" evidence="7">
    <location>
        <begin position="29"/>
        <end position="112"/>
    </location>
</feature>
<evidence type="ECO:0000256" key="3">
    <source>
        <dbReference type="ARBA" id="ARBA00009081"/>
    </source>
</evidence>
<evidence type="ECO:0000256" key="4">
    <source>
        <dbReference type="ARBA" id="ARBA00022490"/>
    </source>
</evidence>
<dbReference type="AlphaFoldDB" id="A0A6P5QFK8"/>
<dbReference type="Proteomes" id="UP000515126">
    <property type="component" value="Chromosome 9"/>
</dbReference>
<dbReference type="GO" id="GO:0032991">
    <property type="term" value="C:protein-containing complex"/>
    <property type="evidence" value="ECO:0007669"/>
    <property type="project" value="TreeGrafter"/>
</dbReference>
<accession>A0A6P5QFK8</accession>
<keyword evidence="8" id="KW-1185">Reference proteome</keyword>
<dbReference type="CDD" id="cd12795">
    <property type="entry name" value="FILIA_N_like"/>
    <property type="match status" value="1"/>
</dbReference>
<dbReference type="RefSeq" id="XP_021029080.1">
    <property type="nucleotide sequence ID" value="XM_021173421.1"/>
</dbReference>
<reference evidence="9" key="1">
    <citation type="submission" date="2025-08" db="UniProtKB">
        <authorList>
            <consortium name="RefSeq"/>
        </authorList>
    </citation>
    <scope>IDENTIFICATION</scope>
</reference>
<evidence type="ECO:0000256" key="2">
    <source>
        <dbReference type="ARBA" id="ARBA00004496"/>
    </source>
</evidence>
<proteinExistence type="inferred from homology"/>
<keyword evidence="4" id="KW-0963">Cytoplasm</keyword>
<organism evidence="8 9">
    <name type="scientific">Mus caroli</name>
    <name type="common">Ryukyu mouse</name>
    <name type="synonym">Ricefield mouse</name>
    <dbReference type="NCBI Taxonomy" id="10089"/>
    <lineage>
        <taxon>Eukaryota</taxon>
        <taxon>Metazoa</taxon>
        <taxon>Chordata</taxon>
        <taxon>Craniata</taxon>
        <taxon>Vertebrata</taxon>
        <taxon>Euteleostomi</taxon>
        <taxon>Mammalia</taxon>
        <taxon>Eutheria</taxon>
        <taxon>Euarchontoglires</taxon>
        <taxon>Glires</taxon>
        <taxon>Rodentia</taxon>
        <taxon>Myomorpha</taxon>
        <taxon>Muroidea</taxon>
        <taxon>Muridae</taxon>
        <taxon>Murinae</taxon>
        <taxon>Mus</taxon>
        <taxon>Mus</taxon>
    </lineage>
</organism>
<dbReference type="PANTHER" id="PTHR19447">
    <property type="entry name" value="OOCYTE-EXPRESSED PROTEIN HOMOLOG-RELATED"/>
    <property type="match status" value="1"/>
</dbReference>
<dbReference type="GeneID" id="110302620"/>
<evidence type="ECO:0000256" key="1">
    <source>
        <dbReference type="ARBA" id="ARBA00004123"/>
    </source>
</evidence>
<evidence type="ECO:0000313" key="8">
    <source>
        <dbReference type="Proteomes" id="UP000515126"/>
    </source>
</evidence>
<dbReference type="Gene3D" id="3.30.1370.10">
    <property type="entry name" value="K Homology domain, type 1"/>
    <property type="match status" value="1"/>
</dbReference>
<dbReference type="GO" id="GO:0005737">
    <property type="term" value="C:cytoplasm"/>
    <property type="evidence" value="ECO:0007669"/>
    <property type="project" value="UniProtKB-SubCell"/>
</dbReference>
<evidence type="ECO:0000259" key="7">
    <source>
        <dbReference type="Pfam" id="PF16005"/>
    </source>
</evidence>
<dbReference type="PANTHER" id="PTHR19447:SF15">
    <property type="entry name" value="KH DOMAIN-CONTAINING PROTEIN 3"/>
    <property type="match status" value="1"/>
</dbReference>
<dbReference type="GO" id="GO:0005634">
    <property type="term" value="C:nucleus"/>
    <property type="evidence" value="ECO:0007669"/>
    <property type="project" value="UniProtKB-SubCell"/>
</dbReference>
<gene>
    <name evidence="9" type="primary">Khdc3l</name>
</gene>
<protein>
    <submittedName>
        <fullName evidence="9">KHDC3-like protein isoform X1</fullName>
    </submittedName>
</protein>
<keyword evidence="5" id="KW-0539">Nucleus</keyword>
<dbReference type="InterPro" id="IPR031952">
    <property type="entry name" value="MOEP19_KH-like"/>
</dbReference>
<evidence type="ECO:0000256" key="5">
    <source>
        <dbReference type="ARBA" id="ARBA00023242"/>
    </source>
</evidence>
<dbReference type="KEGG" id="mcal:110302620"/>
<dbReference type="GO" id="GO:0003723">
    <property type="term" value="F:RNA binding"/>
    <property type="evidence" value="ECO:0007669"/>
    <property type="project" value="InterPro"/>
</dbReference>
<name>A0A6P5QFK8_MUSCR</name>
<dbReference type="CTD" id="154288"/>
<dbReference type="InterPro" id="IPR051778">
    <property type="entry name" value="KHDC1"/>
</dbReference>
<dbReference type="Pfam" id="PF16005">
    <property type="entry name" value="MOEP19"/>
    <property type="match status" value="1"/>
</dbReference>
<comment type="subcellular location">
    <subcellularLocation>
        <location evidence="2">Cytoplasm</location>
    </subcellularLocation>
    <subcellularLocation>
        <location evidence="1">Nucleus</location>
    </subcellularLocation>
</comment>
<sequence>MASLKRFQTLVPLDHKQGTLFEIIGEPKLPKWFRVECLEDPKRLYVEPRLLEIMFGKDGEHIPHLESMLHTLIHVNVWGPERQAEIWIFGPPPFRRDVDRMLTDLAHYCRMKLMEIEALEAGVERRRLKAATQPASVKVPETSTQPAPVQEVREAAPQPAPVQEVREAAPQPAPVQEEVREAAPEQAPVQEVREAAPEQAPGKVREAATRPAPGKVRKAATQPAPVQVCEAATQLAPVKVHEAATQPASGKVREAATQLAPVKVHEAATQPAPGKVSDAATQSASVQVREAATQLSPVEATDTTQLAQVKAGEAFAQHTSGEAHQVANGQSPIEVCEAATGQHSLDVSRALSQKCPEVFEWETQSCLDGSYVIVQPPRDAWESFIIL</sequence>
<evidence type="ECO:0000313" key="9">
    <source>
        <dbReference type="RefSeq" id="XP_021029080.1"/>
    </source>
</evidence>
<feature type="region of interest" description="Disordered" evidence="6">
    <location>
        <begin position="130"/>
        <end position="221"/>
    </location>
</feature>
<comment type="similarity">
    <text evidence="3">Belongs to the KHDC1 family.</text>
</comment>
<dbReference type="InterPro" id="IPR036612">
    <property type="entry name" value="KH_dom_type_1_sf"/>
</dbReference>
<evidence type="ECO:0000256" key="6">
    <source>
        <dbReference type="SAM" id="MobiDB-lite"/>
    </source>
</evidence>